<dbReference type="Gene3D" id="3.90.470.20">
    <property type="entry name" value="4'-phosphopantetheinyl transferase domain"/>
    <property type="match status" value="2"/>
</dbReference>
<dbReference type="InterPro" id="IPR037143">
    <property type="entry name" value="4-PPantetheinyl_Trfase_dom_sf"/>
</dbReference>
<dbReference type="GO" id="GO:0000287">
    <property type="term" value="F:magnesium ion binding"/>
    <property type="evidence" value="ECO:0007669"/>
    <property type="project" value="InterPro"/>
</dbReference>
<evidence type="ECO:0000259" key="3">
    <source>
        <dbReference type="Pfam" id="PF01648"/>
    </source>
</evidence>
<feature type="domain" description="4'-phosphopantetheinyl transferase" evidence="3">
    <location>
        <begin position="104"/>
        <end position="194"/>
    </location>
</feature>
<dbReference type="GO" id="GO:0005829">
    <property type="term" value="C:cytosol"/>
    <property type="evidence" value="ECO:0007669"/>
    <property type="project" value="TreeGrafter"/>
</dbReference>
<keyword evidence="2" id="KW-0808">Transferase</keyword>
<dbReference type="Proteomes" id="UP000284277">
    <property type="component" value="Unassembled WGS sequence"/>
</dbReference>
<dbReference type="PANTHER" id="PTHR12215:SF10">
    <property type="entry name" value="L-AMINOADIPATE-SEMIALDEHYDE DEHYDROGENASE-PHOSPHOPANTETHEINYL TRANSFERASE"/>
    <property type="match status" value="1"/>
</dbReference>
<comment type="similarity">
    <text evidence="1">Belongs to the P-Pant transferase superfamily. Gsp/Sfp/HetI/AcpT family.</text>
</comment>
<dbReference type="InterPro" id="IPR055066">
    <property type="entry name" value="AASDHPPT_N"/>
</dbReference>
<dbReference type="RefSeq" id="WP_158585046.1">
    <property type="nucleotide sequence ID" value="NZ_MCIA01000021.1"/>
</dbReference>
<dbReference type="InterPro" id="IPR008278">
    <property type="entry name" value="4-PPantetheinyl_Trfase_dom"/>
</dbReference>
<evidence type="ECO:0000256" key="2">
    <source>
        <dbReference type="ARBA" id="ARBA00022679"/>
    </source>
</evidence>
<keyword evidence="6" id="KW-1185">Reference proteome</keyword>
<evidence type="ECO:0000259" key="4">
    <source>
        <dbReference type="Pfam" id="PF22624"/>
    </source>
</evidence>
<evidence type="ECO:0000256" key="1">
    <source>
        <dbReference type="ARBA" id="ARBA00010990"/>
    </source>
</evidence>
<dbReference type="EMBL" id="MCIA01000021">
    <property type="protein sequence ID" value="RKD31338.1"/>
    <property type="molecule type" value="Genomic_DNA"/>
</dbReference>
<reference evidence="5 6" key="1">
    <citation type="submission" date="2016-08" db="EMBL/GenBank/DDBJ databases">
        <title>A new outlook on sporulation: Clostridium algidixylanolyticum.</title>
        <authorList>
            <person name="Poppleton D.I."/>
            <person name="Gribaldo S."/>
        </authorList>
    </citation>
    <scope>NUCLEOTIDE SEQUENCE [LARGE SCALE GENOMIC DNA]</scope>
    <source>
        <strain evidence="5 6">SPL73</strain>
    </source>
</reference>
<dbReference type="Pfam" id="PF22624">
    <property type="entry name" value="AASDHPPT_N"/>
    <property type="match status" value="1"/>
</dbReference>
<dbReference type="AlphaFoldDB" id="A0A419T1N3"/>
<dbReference type="PANTHER" id="PTHR12215">
    <property type="entry name" value="PHOSPHOPANTETHEINE TRANSFERASE"/>
    <property type="match status" value="1"/>
</dbReference>
<dbReference type="InterPro" id="IPR050559">
    <property type="entry name" value="P-Pant_transferase_sf"/>
</dbReference>
<gene>
    <name evidence="5" type="ORF">BET01_20685</name>
</gene>
<accession>A0A419T1N3</accession>
<feature type="domain" description="4'-phosphopantetheinyl transferase N-terminal" evidence="4">
    <location>
        <begin position="19"/>
        <end position="92"/>
    </location>
</feature>
<evidence type="ECO:0000313" key="5">
    <source>
        <dbReference type="EMBL" id="RKD31338.1"/>
    </source>
</evidence>
<dbReference type="Pfam" id="PF01648">
    <property type="entry name" value="ACPS"/>
    <property type="match status" value="1"/>
</dbReference>
<dbReference type="SUPFAM" id="SSF56214">
    <property type="entry name" value="4'-phosphopantetheinyl transferase"/>
    <property type="match status" value="2"/>
</dbReference>
<dbReference type="GO" id="GO:0008897">
    <property type="term" value="F:holo-[acyl-carrier-protein] synthase activity"/>
    <property type="evidence" value="ECO:0007669"/>
    <property type="project" value="InterPro"/>
</dbReference>
<comment type="caution">
    <text evidence="5">The sequence shown here is derived from an EMBL/GenBank/DDBJ whole genome shotgun (WGS) entry which is preliminary data.</text>
</comment>
<dbReference type="OrthoDB" id="9808281at2"/>
<dbReference type="GO" id="GO:0019878">
    <property type="term" value="P:lysine biosynthetic process via aminoadipic acid"/>
    <property type="evidence" value="ECO:0007669"/>
    <property type="project" value="TreeGrafter"/>
</dbReference>
<evidence type="ECO:0000313" key="6">
    <source>
        <dbReference type="Proteomes" id="UP000284277"/>
    </source>
</evidence>
<name>A0A419T1N3_9FIRM</name>
<organism evidence="5 6">
    <name type="scientific">Lacrimispora algidixylanolytica</name>
    <dbReference type="NCBI Taxonomy" id="94868"/>
    <lineage>
        <taxon>Bacteria</taxon>
        <taxon>Bacillati</taxon>
        <taxon>Bacillota</taxon>
        <taxon>Clostridia</taxon>
        <taxon>Lachnospirales</taxon>
        <taxon>Lachnospiraceae</taxon>
        <taxon>Lacrimispora</taxon>
    </lineage>
</organism>
<protein>
    <submittedName>
        <fullName evidence="5">Uncharacterized protein</fullName>
    </submittedName>
</protein>
<sequence>MDSYIMFLEDDVFDMKDSLISHISFEKQEKIRRYYFEIDKKLSFYAELMIRLALSKLLKLPPQKFRLTTTKNGKPFVIDYPNAYFNVSHSKNAILCSISNTGNVGVDIEQISKMSEDLIPYISHPKEMNYLSSLHQEIQNYAFYKIWTRKEAFVKRNGLGICQDLTSINTLVNGDIYQYFTWKEENYLCSICCDKNEKNIKYYVTEDIIRKYMYSFV</sequence>
<proteinExistence type="inferred from homology"/>